<dbReference type="InterPro" id="IPR026591">
    <property type="entry name" value="Sirtuin_cat_small_dom_sf"/>
</dbReference>
<dbReference type="STRING" id="69004.A0A182QZB6"/>
<dbReference type="Gene3D" id="3.40.50.1220">
    <property type="entry name" value="TPP-binding domain"/>
    <property type="match status" value="1"/>
</dbReference>
<evidence type="ECO:0000256" key="3">
    <source>
        <dbReference type="ARBA" id="ARBA00022723"/>
    </source>
</evidence>
<feature type="compositionally biased region" description="Basic and acidic residues" evidence="9">
    <location>
        <begin position="621"/>
        <end position="632"/>
    </location>
</feature>
<keyword evidence="2" id="KW-0808">Transferase</keyword>
<evidence type="ECO:0000256" key="4">
    <source>
        <dbReference type="ARBA" id="ARBA00022833"/>
    </source>
</evidence>
<reference evidence="11" key="2">
    <citation type="submission" date="2020-05" db="UniProtKB">
        <authorList>
            <consortium name="EnsemblMetazoa"/>
        </authorList>
    </citation>
    <scope>IDENTIFICATION</scope>
    <source>
        <strain evidence="11">FAR1</strain>
    </source>
</reference>
<reference evidence="12" key="1">
    <citation type="submission" date="2014-01" db="EMBL/GenBank/DDBJ databases">
        <title>The Genome Sequence of Anopheles farauti FAR1 (V2).</title>
        <authorList>
            <consortium name="The Broad Institute Genomics Platform"/>
            <person name="Neafsey D.E."/>
            <person name="Besansky N."/>
            <person name="Howell P."/>
            <person name="Walton C."/>
            <person name="Young S.K."/>
            <person name="Zeng Q."/>
            <person name="Gargeya S."/>
            <person name="Fitzgerald M."/>
            <person name="Haas B."/>
            <person name="Abouelleil A."/>
            <person name="Allen A.W."/>
            <person name="Alvarado L."/>
            <person name="Arachchi H.M."/>
            <person name="Berlin A.M."/>
            <person name="Chapman S.B."/>
            <person name="Gainer-Dewar J."/>
            <person name="Goldberg J."/>
            <person name="Griggs A."/>
            <person name="Gujja S."/>
            <person name="Hansen M."/>
            <person name="Howarth C."/>
            <person name="Imamovic A."/>
            <person name="Ireland A."/>
            <person name="Larimer J."/>
            <person name="McCowan C."/>
            <person name="Murphy C."/>
            <person name="Pearson M."/>
            <person name="Poon T.W."/>
            <person name="Priest M."/>
            <person name="Roberts A."/>
            <person name="Saif S."/>
            <person name="Shea T."/>
            <person name="Sisk P."/>
            <person name="Sykes S."/>
            <person name="Wortman J."/>
            <person name="Nusbaum C."/>
            <person name="Birren B."/>
        </authorList>
    </citation>
    <scope>NUCLEOTIDE SEQUENCE [LARGE SCALE GENOMIC DNA]</scope>
    <source>
        <strain evidence="12">FAR1</strain>
    </source>
</reference>
<dbReference type="InterPro" id="IPR003000">
    <property type="entry name" value="Sirtuin"/>
</dbReference>
<feature type="domain" description="Deacetylase sirtuin-type" evidence="10">
    <location>
        <begin position="209"/>
        <end position="487"/>
    </location>
</feature>
<feature type="binding site" evidence="8">
    <location>
        <position position="347"/>
    </location>
    <ligand>
        <name>Zn(2+)</name>
        <dbReference type="ChEBI" id="CHEBI:29105"/>
    </ligand>
</feature>
<dbReference type="InterPro" id="IPR050134">
    <property type="entry name" value="NAD-dep_sirtuin_deacylases"/>
</dbReference>
<comment type="catalytic activity">
    <reaction evidence="6">
        <text>N(6)-hexadecanoyl-L-lysyl-[protein] + NAD(+) + H2O = 2''-O-hexadecanoyl-ADP-D-ribose + nicotinamide + L-lysyl-[protein]</text>
        <dbReference type="Rhea" id="RHEA:70563"/>
        <dbReference type="Rhea" id="RHEA-COMP:9752"/>
        <dbReference type="Rhea" id="RHEA-COMP:14175"/>
        <dbReference type="ChEBI" id="CHEBI:15377"/>
        <dbReference type="ChEBI" id="CHEBI:17154"/>
        <dbReference type="ChEBI" id="CHEBI:29969"/>
        <dbReference type="ChEBI" id="CHEBI:57540"/>
        <dbReference type="ChEBI" id="CHEBI:138936"/>
        <dbReference type="ChEBI" id="CHEBI:189673"/>
    </reaction>
    <physiologicalReaction direction="left-to-right" evidence="6">
        <dbReference type="Rhea" id="RHEA:70564"/>
    </physiologicalReaction>
</comment>
<comment type="catalytic activity">
    <reaction evidence="7">
        <text>N(6)-tetradecanoyl-L-lysyl-[protein] + NAD(+) + H2O = 2''-O-tetradecanoyl-ADP-D-ribose + nicotinamide + L-lysyl-[protein]</text>
        <dbReference type="Rhea" id="RHEA:70567"/>
        <dbReference type="Rhea" id="RHEA-COMP:9752"/>
        <dbReference type="Rhea" id="RHEA-COMP:15437"/>
        <dbReference type="ChEBI" id="CHEBI:15377"/>
        <dbReference type="ChEBI" id="CHEBI:17154"/>
        <dbReference type="ChEBI" id="CHEBI:29969"/>
        <dbReference type="ChEBI" id="CHEBI:57540"/>
        <dbReference type="ChEBI" id="CHEBI:141129"/>
        <dbReference type="ChEBI" id="CHEBI:189674"/>
    </reaction>
    <physiologicalReaction direction="left-to-right" evidence="7">
        <dbReference type="Rhea" id="RHEA:70568"/>
    </physiologicalReaction>
</comment>
<dbReference type="Gene3D" id="3.30.1600.10">
    <property type="entry name" value="SIR2/SIRT2 'Small Domain"/>
    <property type="match status" value="1"/>
</dbReference>
<evidence type="ECO:0000256" key="8">
    <source>
        <dbReference type="PROSITE-ProRule" id="PRU00236"/>
    </source>
</evidence>
<evidence type="ECO:0000259" key="10">
    <source>
        <dbReference type="PROSITE" id="PS50305"/>
    </source>
</evidence>
<evidence type="ECO:0000256" key="1">
    <source>
        <dbReference type="ARBA" id="ARBA00001947"/>
    </source>
</evidence>
<feature type="binding site" evidence="8">
    <location>
        <position position="371"/>
    </location>
    <ligand>
        <name>Zn(2+)</name>
        <dbReference type="ChEBI" id="CHEBI:29105"/>
    </ligand>
</feature>
<dbReference type="InterPro" id="IPR026590">
    <property type="entry name" value="Ssirtuin_cat_dom"/>
</dbReference>
<comment type="cofactor">
    <cofactor evidence="1">
        <name>Zn(2+)</name>
        <dbReference type="ChEBI" id="CHEBI:29105"/>
    </cofactor>
</comment>
<evidence type="ECO:0000256" key="7">
    <source>
        <dbReference type="ARBA" id="ARBA00048905"/>
    </source>
</evidence>
<protein>
    <recommendedName>
        <fullName evidence="10">Deacetylase sirtuin-type domain-containing protein</fullName>
    </recommendedName>
</protein>
<dbReference type="PANTHER" id="PTHR11085">
    <property type="entry name" value="NAD-DEPENDENT PROTEIN DEACYLASE SIRTUIN-5, MITOCHONDRIAL-RELATED"/>
    <property type="match status" value="1"/>
</dbReference>
<keyword evidence="3 8" id="KW-0479">Metal-binding</keyword>
<dbReference type="AlphaFoldDB" id="A0A182QZB6"/>
<dbReference type="CDD" id="cd01408">
    <property type="entry name" value="SIRT1"/>
    <property type="match status" value="1"/>
</dbReference>
<keyword evidence="12" id="KW-1185">Reference proteome</keyword>
<dbReference type="GO" id="GO:0005634">
    <property type="term" value="C:nucleus"/>
    <property type="evidence" value="ECO:0007669"/>
    <property type="project" value="TreeGrafter"/>
</dbReference>
<dbReference type="PROSITE" id="PS50305">
    <property type="entry name" value="SIRTUIN"/>
    <property type="match status" value="1"/>
</dbReference>
<dbReference type="Pfam" id="PF02146">
    <property type="entry name" value="SIR2"/>
    <property type="match status" value="1"/>
</dbReference>
<dbReference type="Proteomes" id="UP000075886">
    <property type="component" value="Unassembled WGS sequence"/>
</dbReference>
<dbReference type="EMBL" id="AXCN02000338">
    <property type="status" value="NOT_ANNOTATED_CDS"/>
    <property type="molecule type" value="Genomic_DNA"/>
</dbReference>
<feature type="binding site" evidence="8">
    <location>
        <position position="350"/>
    </location>
    <ligand>
        <name>Zn(2+)</name>
        <dbReference type="ChEBI" id="CHEBI:29105"/>
    </ligand>
</feature>
<dbReference type="InterPro" id="IPR029035">
    <property type="entry name" value="DHS-like_NAD/FAD-binding_dom"/>
</dbReference>
<dbReference type="PANTHER" id="PTHR11085:SF6">
    <property type="entry name" value="NAD-DEPENDENT PROTEIN DEACETYLASE SIRTUIN-2"/>
    <property type="match status" value="1"/>
</dbReference>
<dbReference type="SUPFAM" id="SSF52467">
    <property type="entry name" value="DHS-like NAD/FAD-binding domain"/>
    <property type="match status" value="1"/>
</dbReference>
<feature type="binding site" evidence="8">
    <location>
        <position position="373"/>
    </location>
    <ligand>
        <name>Zn(2+)</name>
        <dbReference type="ChEBI" id="CHEBI:29105"/>
    </ligand>
</feature>
<evidence type="ECO:0000256" key="5">
    <source>
        <dbReference type="ARBA" id="ARBA00023027"/>
    </source>
</evidence>
<evidence type="ECO:0000313" key="12">
    <source>
        <dbReference type="Proteomes" id="UP000075886"/>
    </source>
</evidence>
<sequence>MAAIKTLASALAFATGNCSAVSAIVQLHSTVRSLAEGVRRLAVVGRRTAGEMSEEQPALAAAPSPPHLAPMLHQCIGGETDGGDPTTLAAAATVAAVAAASSTVPAAGSAIASVSAVALTEPASDPTITPTIGPSPPASIVNGVPDSDPAVALSDFPHYDDSEDDADDPYHSESISIERIRQYLSDKLGFYTADGFDDKDGGGGATSRRVLETVDIDGVLKHWKNGGFKKIVTMVGAGISTSAGIPDFRSPDTGLYNNLMKYNLPYPQAIFELEYLYQNPKPFFTLAKELYPGTFKPTPSHYFVRLLEQKGLLVRHYTQNIDTLERIAGINEEKIVEAHGTFYTNHCLQCKTAYSLEFVKEKIFADEVPTCPCGGVIKPDIVFFGEGLPERFHMLPHRDFAECDLLIIMGTSLTVQPFASLVEYVNDDCVRLLINRDKVGCSSFGFLRSMMFGEGLCFDLPGNRRDVAWTGNCDDGCFFLADQLGWGDELRKLIETEHAKIKPIRTNPPIAAVDGTDTVVDMEPTPIADIHLGDDGECLLAEDEHFNDIADGLPGHGGGEACGDGESVQAMATDPHHDHEPAHHHHHHHEHSEPHNHHHHHHPHPQQAQQHHQQQQSNQQQHEKMDEHHDDVVLEQQPKTTEDKT</sequence>
<evidence type="ECO:0000256" key="2">
    <source>
        <dbReference type="ARBA" id="ARBA00022679"/>
    </source>
</evidence>
<dbReference type="EnsemblMetazoa" id="AFAF019881-RA">
    <property type="protein sequence ID" value="AFAF019881-PA"/>
    <property type="gene ID" value="AFAF019881"/>
</dbReference>
<feature type="active site" description="Proton acceptor" evidence="8">
    <location>
        <position position="339"/>
    </location>
</feature>
<name>A0A182QZB6_9DIPT</name>
<dbReference type="GO" id="GO:0017136">
    <property type="term" value="F:histone deacetylase activity, NAD-dependent"/>
    <property type="evidence" value="ECO:0007669"/>
    <property type="project" value="TreeGrafter"/>
</dbReference>
<proteinExistence type="predicted"/>
<dbReference type="GO" id="GO:0046872">
    <property type="term" value="F:metal ion binding"/>
    <property type="evidence" value="ECO:0007669"/>
    <property type="project" value="UniProtKB-KW"/>
</dbReference>
<dbReference type="VEuPathDB" id="VectorBase:AFAF019881"/>
<organism evidence="11 12">
    <name type="scientific">Anopheles farauti</name>
    <dbReference type="NCBI Taxonomy" id="69004"/>
    <lineage>
        <taxon>Eukaryota</taxon>
        <taxon>Metazoa</taxon>
        <taxon>Ecdysozoa</taxon>
        <taxon>Arthropoda</taxon>
        <taxon>Hexapoda</taxon>
        <taxon>Insecta</taxon>
        <taxon>Pterygota</taxon>
        <taxon>Neoptera</taxon>
        <taxon>Endopterygota</taxon>
        <taxon>Diptera</taxon>
        <taxon>Nematocera</taxon>
        <taxon>Culicoidea</taxon>
        <taxon>Culicidae</taxon>
        <taxon>Anophelinae</taxon>
        <taxon>Anopheles</taxon>
    </lineage>
</organism>
<evidence type="ECO:0000256" key="9">
    <source>
        <dbReference type="SAM" id="MobiDB-lite"/>
    </source>
</evidence>
<feature type="region of interest" description="Disordered" evidence="9">
    <location>
        <begin position="557"/>
        <end position="645"/>
    </location>
</feature>
<accession>A0A182QZB6</accession>
<dbReference type="GO" id="GO:0070403">
    <property type="term" value="F:NAD+ binding"/>
    <property type="evidence" value="ECO:0007669"/>
    <property type="project" value="InterPro"/>
</dbReference>
<evidence type="ECO:0000313" key="11">
    <source>
        <dbReference type="EnsemblMetazoa" id="AFAF019881-PA"/>
    </source>
</evidence>
<evidence type="ECO:0000256" key="6">
    <source>
        <dbReference type="ARBA" id="ARBA00048378"/>
    </source>
</evidence>
<keyword evidence="5" id="KW-0520">NAD</keyword>
<feature type="compositionally biased region" description="Low complexity" evidence="9">
    <location>
        <begin position="605"/>
        <end position="620"/>
    </location>
</feature>
<keyword evidence="4 8" id="KW-0862">Zinc</keyword>